<evidence type="ECO:0000313" key="1">
    <source>
        <dbReference type="EMBL" id="QMV32402.1"/>
    </source>
</evidence>
<dbReference type="EMBL" id="MT740726">
    <property type="protein sequence ID" value="QMV32402.1"/>
    <property type="molecule type" value="Genomic_DNA"/>
</dbReference>
<protein>
    <submittedName>
        <fullName evidence="1">Major capsid protein</fullName>
    </submittedName>
</protein>
<dbReference type="Proteomes" id="UP000515258">
    <property type="component" value="Segment"/>
</dbReference>
<accession>A0A7G5B7X9</accession>
<gene>
    <name evidence="1" type="ORF">U2_00027</name>
</gene>
<name>A0A7G5B7X9_9CAUD</name>
<evidence type="ECO:0000313" key="2">
    <source>
        <dbReference type="Proteomes" id="UP000515258"/>
    </source>
</evidence>
<organism evidence="1 2">
    <name type="scientific">Ralstonia phage Albius</name>
    <dbReference type="NCBI Taxonomy" id="2759712"/>
    <lineage>
        <taxon>Viruses</taxon>
        <taxon>Duplodnaviria</taxon>
        <taxon>Heunggongvirae</taxon>
        <taxon>Uroviricota</taxon>
        <taxon>Caudoviricetes</taxon>
        <taxon>Rahariannevirus</taxon>
        <taxon>Rahariannevirus raharianne</taxon>
    </lineage>
</organism>
<proteinExistence type="predicted"/>
<reference evidence="1 2" key="1">
    <citation type="submission" date="2020-07" db="EMBL/GenBank/DDBJ databases">
        <title>Ralstonia phages.</title>
        <authorList>
            <person name="Trotereau A."/>
            <person name="Boyer C."/>
            <person name="Torres-Barcelo C."/>
        </authorList>
    </citation>
    <scope>NUCLEOTIDE SEQUENCE [LARGE SCALE GENOMIC DNA]</scope>
</reference>
<sequence length="442" mass="47352">MPISNFPAALQPIIQQNFLEREFQDAIQSILGFRQIARRERFPNKIGETVTKTRPGLKAPVTTPITPSANTNLDNGLSPSTWTVEQYSLSIAMYGDTIDLNTVTNRVGIVEQFLQNAKTNGIQAAQSLDRLARNALFNAYMGGNTRVRTTLGSPAATISVDDIRGFQNVFVNGQLVAVSGTNTMQVTVGSNIYTLTGAAADGSNVSTAPGGISGTLTFSGNVTVADGTALNTVTAYNSGSGVAPFILRPNGRGNTSAIVGTDLLTMGSVLDGVAYLRRNAVPTVDGMYNLYLDPVSGRQFFADPDFKQLFQGATSAAKEFRMGRVVELVDVRVIPTTEAYVQTLGSVTVRRPILVGAEALVEGDFEGMGKTDTPDDNAIIDVVDDIVHVTREPLDRLQQIIAQSWYWIGGFTAPTDQTVNTNIVPTASNSYYKRGVVIEHAG</sequence>